<evidence type="ECO:0000256" key="3">
    <source>
        <dbReference type="ARBA" id="ARBA00023306"/>
    </source>
</evidence>
<dbReference type="VEuPathDB" id="FungiDB:PSTT_05721"/>
<dbReference type="GO" id="GO:0051301">
    <property type="term" value="P:cell division"/>
    <property type="evidence" value="ECO:0007669"/>
    <property type="project" value="UniProtKB-KW"/>
</dbReference>
<reference evidence="7 8" key="1">
    <citation type="submission" date="2017-12" db="EMBL/GenBank/DDBJ databases">
        <title>Gene loss provides genomic basis for host adaptation in cereal stripe rust fungi.</title>
        <authorList>
            <person name="Xia C."/>
        </authorList>
    </citation>
    <scope>NUCLEOTIDE SEQUENCE [LARGE SCALE GENOMIC DNA]</scope>
    <source>
        <strain evidence="7 8">93TX-2</strain>
    </source>
</reference>
<comment type="similarity">
    <text evidence="1">Belongs to the ataxin-10 family.</text>
</comment>
<sequence>MIQPSLFQQTDYSKIKVEVIEGFVAKLKQDPSIKDNLDILSISGWIVNGWKYIEENSGRLDEDLVESTELTSITQFTRFATVWARLTRDLVAGVKSYQDTLRRLLHTKNNRLLLIIGVLILNCVHRSSARIESLINSTVGKKVMMMLLERLDGLLDDETDVVFEVIVNLIREIINVEPISQVPKLYESQATPSQVLSPSQLSILKVIESSKTDLLPSTAFLLQEFKRLSNRLDLAWQGFVLVIEIWVKLIEKMIASPIPTVDLESIDLADISCVIEISIRILKELTEKRSELTLSKTAQPSKGGGGKEGDKKRSINQIMIGLIKLLTNLIELHSSSSSSDLLDQSTHLSNGGTFIQDQVRNLNGFPIILNFTKFDVDFPYLSEHSIVLIKFLLKNNPENQEIIKNLKPLNLPL</sequence>
<comment type="function">
    <text evidence="4">May play a role in the regulation of cytokinesis.</text>
</comment>
<comment type="caution">
    <text evidence="7">The sequence shown here is derived from an EMBL/GenBank/DDBJ whole genome shotgun (WGS) entry which is preliminary data.</text>
</comment>
<dbReference type="Proteomes" id="UP000238274">
    <property type="component" value="Unassembled WGS sequence"/>
</dbReference>
<accession>A0A2S4W5W1</accession>
<keyword evidence="3" id="KW-0131">Cell cycle</keyword>
<reference evidence="8" key="2">
    <citation type="journal article" date="2018" name="BMC Genomics">
        <title>Genomic insights into host adaptation between the wheat stripe rust pathogen (Puccinia striiformis f. sp. tritici) and the barley stripe rust pathogen (Puccinia striiformis f. sp. hordei).</title>
        <authorList>
            <person name="Xia C."/>
            <person name="Wang M."/>
            <person name="Yin C."/>
            <person name="Cornejo O.E."/>
            <person name="Hulbert S.H."/>
            <person name="Chen X."/>
        </authorList>
    </citation>
    <scope>NUCLEOTIDE SEQUENCE [LARGE SCALE GENOMIC DNA]</scope>
    <source>
        <strain evidence="8">93TX-2</strain>
    </source>
</reference>
<protein>
    <recommendedName>
        <fullName evidence="5">Ataxin-10 homolog</fullName>
    </recommendedName>
</protein>
<proteinExistence type="inferred from homology"/>
<dbReference type="PANTHER" id="PTHR13255">
    <property type="entry name" value="ATAXIN-10"/>
    <property type="match status" value="1"/>
</dbReference>
<evidence type="ECO:0000256" key="2">
    <source>
        <dbReference type="ARBA" id="ARBA00022618"/>
    </source>
</evidence>
<dbReference type="EMBL" id="PKSM01000076">
    <property type="protein sequence ID" value="POW17160.1"/>
    <property type="molecule type" value="Genomic_DNA"/>
</dbReference>
<dbReference type="PANTHER" id="PTHR13255:SF0">
    <property type="entry name" value="ATAXIN-10"/>
    <property type="match status" value="1"/>
</dbReference>
<organism evidence="7 8">
    <name type="scientific">Puccinia striiformis</name>
    <dbReference type="NCBI Taxonomy" id="27350"/>
    <lineage>
        <taxon>Eukaryota</taxon>
        <taxon>Fungi</taxon>
        <taxon>Dikarya</taxon>
        <taxon>Basidiomycota</taxon>
        <taxon>Pucciniomycotina</taxon>
        <taxon>Pucciniomycetes</taxon>
        <taxon>Pucciniales</taxon>
        <taxon>Pucciniaceae</taxon>
        <taxon>Puccinia</taxon>
    </lineage>
</organism>
<dbReference type="InterPro" id="IPR019156">
    <property type="entry name" value="Ataxin-10_domain"/>
</dbReference>
<gene>
    <name evidence="7" type="ORF">PSHT_06479</name>
</gene>
<reference evidence="8" key="3">
    <citation type="journal article" date="2018" name="Mol. Plant Microbe Interact.">
        <title>Genome sequence resources for the wheat stripe rust pathogen (Puccinia striiformis f. sp. tritici) and the barley stripe rust pathogen (Puccinia striiformis f. sp. hordei).</title>
        <authorList>
            <person name="Xia C."/>
            <person name="Wang M."/>
            <person name="Yin C."/>
            <person name="Cornejo O.E."/>
            <person name="Hulbert S.H."/>
            <person name="Chen X."/>
        </authorList>
    </citation>
    <scope>NUCLEOTIDE SEQUENCE [LARGE SCALE GENOMIC DNA]</scope>
    <source>
        <strain evidence="8">93TX-2</strain>
    </source>
</reference>
<feature type="domain" description="Ataxin-10" evidence="6">
    <location>
        <begin position="354"/>
        <end position="408"/>
    </location>
</feature>
<evidence type="ECO:0000259" key="6">
    <source>
        <dbReference type="Pfam" id="PF09759"/>
    </source>
</evidence>
<evidence type="ECO:0000313" key="7">
    <source>
        <dbReference type="EMBL" id="POW17160.1"/>
    </source>
</evidence>
<keyword evidence="2" id="KW-0132">Cell division</keyword>
<name>A0A2S4W5W1_9BASI</name>
<dbReference type="VEuPathDB" id="FungiDB:PSHT_06479"/>
<dbReference type="AlphaFoldDB" id="A0A2S4W5W1"/>
<dbReference type="GO" id="GO:0005829">
    <property type="term" value="C:cytosol"/>
    <property type="evidence" value="ECO:0007669"/>
    <property type="project" value="TreeGrafter"/>
</dbReference>
<evidence type="ECO:0000256" key="5">
    <source>
        <dbReference type="ARBA" id="ARBA00044801"/>
    </source>
</evidence>
<dbReference type="OrthoDB" id="379794at2759"/>
<dbReference type="InterPro" id="IPR051374">
    <property type="entry name" value="Ataxin-10/CTR86_families"/>
</dbReference>
<evidence type="ECO:0000313" key="8">
    <source>
        <dbReference type="Proteomes" id="UP000238274"/>
    </source>
</evidence>
<evidence type="ECO:0000256" key="1">
    <source>
        <dbReference type="ARBA" id="ARBA00008384"/>
    </source>
</evidence>
<keyword evidence="8" id="KW-1185">Reference proteome</keyword>
<dbReference type="Pfam" id="PF09759">
    <property type="entry name" value="Atx10homo_assoc"/>
    <property type="match status" value="1"/>
</dbReference>
<evidence type="ECO:0000256" key="4">
    <source>
        <dbReference type="ARBA" id="ARBA00044746"/>
    </source>
</evidence>